<evidence type="ECO:0000313" key="2">
    <source>
        <dbReference type="EMBL" id="NML31143.1"/>
    </source>
</evidence>
<dbReference type="RefSeq" id="WP_169497421.1">
    <property type="nucleotide sequence ID" value="NZ_JABBFZ010000004.1"/>
</dbReference>
<dbReference type="AlphaFoldDB" id="A0A7X9X4B3"/>
<gene>
    <name evidence="2" type="ORF">HHL14_09880</name>
</gene>
<name>A0A7X9X4B3_9BURK</name>
<evidence type="ECO:0000313" key="3">
    <source>
        <dbReference type="Proteomes" id="UP000583127"/>
    </source>
</evidence>
<keyword evidence="1" id="KW-0472">Membrane</keyword>
<evidence type="ECO:0000256" key="1">
    <source>
        <dbReference type="SAM" id="Phobius"/>
    </source>
</evidence>
<feature type="transmembrane region" description="Helical" evidence="1">
    <location>
        <begin position="46"/>
        <end position="65"/>
    </location>
</feature>
<protein>
    <submittedName>
        <fullName evidence="2">Uncharacterized protein</fullName>
    </submittedName>
</protein>
<dbReference type="EMBL" id="JABBFZ010000004">
    <property type="protein sequence ID" value="NML31143.1"/>
    <property type="molecule type" value="Genomic_DNA"/>
</dbReference>
<feature type="transmembrane region" description="Helical" evidence="1">
    <location>
        <begin position="12"/>
        <end position="34"/>
    </location>
</feature>
<reference evidence="2 3" key="1">
    <citation type="submission" date="2020-04" db="EMBL/GenBank/DDBJ databases">
        <title>Paraburkholderia sp. G-4-1-8 isolated from soil.</title>
        <authorList>
            <person name="Dahal R.H."/>
        </authorList>
    </citation>
    <scope>NUCLEOTIDE SEQUENCE [LARGE SCALE GENOMIC DNA]</scope>
    <source>
        <strain evidence="2 3">G-4-1-8</strain>
    </source>
</reference>
<keyword evidence="3" id="KW-1185">Reference proteome</keyword>
<comment type="caution">
    <text evidence="2">The sequence shown here is derived from an EMBL/GenBank/DDBJ whole genome shotgun (WGS) entry which is preliminary data.</text>
</comment>
<dbReference type="Proteomes" id="UP000583127">
    <property type="component" value="Unassembled WGS sequence"/>
</dbReference>
<organism evidence="2 3">
    <name type="scientific">Paraburkholderia antibiotica</name>
    <dbReference type="NCBI Taxonomy" id="2728839"/>
    <lineage>
        <taxon>Bacteria</taxon>
        <taxon>Pseudomonadati</taxon>
        <taxon>Pseudomonadota</taxon>
        <taxon>Betaproteobacteria</taxon>
        <taxon>Burkholderiales</taxon>
        <taxon>Burkholderiaceae</taxon>
        <taxon>Paraburkholderia</taxon>
    </lineage>
</organism>
<accession>A0A7X9X4B3</accession>
<proteinExistence type="predicted"/>
<sequence length="116" mass="12422">MKPVIIDMLRAHLLIASLTAVGVEVVLCLALPVLPVPEAFFDSTSFRLFALAVIVGGVAVAREFAQDAFYSALQRDFVTPAGVGNASVALAPDCPRRWLVVLHLRLTGRPFVLAGH</sequence>
<keyword evidence="1" id="KW-1133">Transmembrane helix</keyword>
<keyword evidence="1" id="KW-0812">Transmembrane</keyword>